<proteinExistence type="predicted"/>
<evidence type="ECO:0000313" key="1">
    <source>
        <dbReference type="EMBL" id="KAJ3696961.1"/>
    </source>
</evidence>
<sequence>MESITVKDVLTFHKTDRMLYDMFVAQGMELGTARKAVALFIWLKQVGKITPDTNIINNTTIISTLIAEAEAILRCLQQNDGQTSYPEIPLITSLAKNCIHPSFFNIHKDMIIRGLVVVIDGIGSYVFNEHMYELLCSYEYSEELAAGGWLGAVIPEVPIALAKLYAPAMTWLLPEQIRSMFITFDKEFPIERDEIVQHFTR</sequence>
<dbReference type="AlphaFoldDB" id="A0AAD5ZFF2"/>
<accession>A0AAD5ZFF2</accession>
<evidence type="ECO:0000313" key="2">
    <source>
        <dbReference type="Proteomes" id="UP001210211"/>
    </source>
</evidence>
<gene>
    <name evidence="1" type="ORF">LUZ61_000666</name>
</gene>
<name>A0AAD5ZFF2_9POAL</name>
<dbReference type="Proteomes" id="UP001210211">
    <property type="component" value="Unassembled WGS sequence"/>
</dbReference>
<protein>
    <submittedName>
        <fullName evidence="1">Uncharacterized protein</fullName>
    </submittedName>
</protein>
<dbReference type="PANTHER" id="PTHR33527:SF21">
    <property type="entry name" value="OS10G0182800 PROTEIN"/>
    <property type="match status" value="1"/>
</dbReference>
<reference evidence="1 2" key="1">
    <citation type="journal article" date="2022" name="Cell">
        <title>Repeat-based holocentromeres influence genome architecture and karyotype evolution.</title>
        <authorList>
            <person name="Hofstatter P.G."/>
            <person name="Thangavel G."/>
            <person name="Lux T."/>
            <person name="Neumann P."/>
            <person name="Vondrak T."/>
            <person name="Novak P."/>
            <person name="Zhang M."/>
            <person name="Costa L."/>
            <person name="Castellani M."/>
            <person name="Scott A."/>
            <person name="Toegelov H."/>
            <person name="Fuchs J."/>
            <person name="Mata-Sucre Y."/>
            <person name="Dias Y."/>
            <person name="Vanzela A.L.L."/>
            <person name="Huettel B."/>
            <person name="Almeida C.C.S."/>
            <person name="Simkova H."/>
            <person name="Souza G."/>
            <person name="Pedrosa-Harand A."/>
            <person name="Macas J."/>
            <person name="Mayer K.F.X."/>
            <person name="Houben A."/>
            <person name="Marques A."/>
        </authorList>
    </citation>
    <scope>NUCLEOTIDE SEQUENCE [LARGE SCALE GENOMIC DNA]</scope>
    <source>
        <strain evidence="1">RhyTen1mFocal</strain>
    </source>
</reference>
<dbReference type="PANTHER" id="PTHR33527">
    <property type="entry name" value="OS07G0274300 PROTEIN"/>
    <property type="match status" value="1"/>
</dbReference>
<keyword evidence="2" id="KW-1185">Reference proteome</keyword>
<dbReference type="EMBL" id="JAMRDG010000001">
    <property type="protein sequence ID" value="KAJ3696961.1"/>
    <property type="molecule type" value="Genomic_DNA"/>
</dbReference>
<organism evidence="1 2">
    <name type="scientific">Rhynchospora tenuis</name>
    <dbReference type="NCBI Taxonomy" id="198213"/>
    <lineage>
        <taxon>Eukaryota</taxon>
        <taxon>Viridiplantae</taxon>
        <taxon>Streptophyta</taxon>
        <taxon>Embryophyta</taxon>
        <taxon>Tracheophyta</taxon>
        <taxon>Spermatophyta</taxon>
        <taxon>Magnoliopsida</taxon>
        <taxon>Liliopsida</taxon>
        <taxon>Poales</taxon>
        <taxon>Cyperaceae</taxon>
        <taxon>Cyperoideae</taxon>
        <taxon>Rhynchosporeae</taxon>
        <taxon>Rhynchospora</taxon>
    </lineage>
</organism>
<comment type="caution">
    <text evidence="1">The sequence shown here is derived from an EMBL/GenBank/DDBJ whole genome shotgun (WGS) entry which is preliminary data.</text>
</comment>